<evidence type="ECO:0000256" key="3">
    <source>
        <dbReference type="SAM" id="MobiDB-lite"/>
    </source>
</evidence>
<dbReference type="GO" id="GO:0032039">
    <property type="term" value="C:integrator complex"/>
    <property type="evidence" value="ECO:0007669"/>
    <property type="project" value="TreeGrafter"/>
</dbReference>
<dbReference type="AlphaFoldDB" id="A0A443SWU1"/>
<dbReference type="Pfam" id="PF25458">
    <property type="entry name" value="INTS4_C"/>
    <property type="match status" value="1"/>
</dbReference>
<feature type="compositionally biased region" description="Basic residues" evidence="3">
    <location>
        <begin position="25"/>
        <end position="38"/>
    </location>
</feature>
<keyword evidence="2" id="KW-0539">Nucleus</keyword>
<dbReference type="Proteomes" id="UP000288716">
    <property type="component" value="Unassembled WGS sequence"/>
</dbReference>
<comment type="caution">
    <text evidence="7">The sequence shown here is derived from an EMBL/GenBank/DDBJ whole genome shotgun (WGS) entry which is preliminary data.</text>
</comment>
<feature type="region of interest" description="Disordered" evidence="3">
    <location>
        <begin position="24"/>
        <end position="43"/>
    </location>
</feature>
<dbReference type="InterPro" id="IPR016024">
    <property type="entry name" value="ARM-type_fold"/>
</dbReference>
<accession>A0A443SWU1</accession>
<dbReference type="InterPro" id="IPR011989">
    <property type="entry name" value="ARM-like"/>
</dbReference>
<evidence type="ECO:0000259" key="5">
    <source>
        <dbReference type="Pfam" id="PF24493"/>
    </source>
</evidence>
<proteinExistence type="predicted"/>
<dbReference type="Pfam" id="PF12717">
    <property type="entry name" value="Cnd1"/>
    <property type="match status" value="1"/>
</dbReference>
<feature type="domain" description="Integrator complex subunit 4/Protein SIEL C-terminal Ig-like" evidence="6">
    <location>
        <begin position="884"/>
        <end position="1027"/>
    </location>
</feature>
<dbReference type="OrthoDB" id="18190at2759"/>
<evidence type="ECO:0000313" key="7">
    <source>
        <dbReference type="EMBL" id="RWS31998.1"/>
    </source>
</evidence>
<evidence type="ECO:0000259" key="6">
    <source>
        <dbReference type="Pfam" id="PF25458"/>
    </source>
</evidence>
<dbReference type="STRING" id="299467.A0A443SWU1"/>
<dbReference type="InterPro" id="IPR056235">
    <property type="entry name" value="INTS4_8HBD"/>
</dbReference>
<dbReference type="InterPro" id="IPR032682">
    <property type="entry name" value="Cnd1_C"/>
</dbReference>
<name>A0A443SWU1_9ACAR</name>
<dbReference type="InterPro" id="IPR057412">
    <property type="entry name" value="INTS4_C"/>
</dbReference>
<dbReference type="Gene3D" id="1.25.10.10">
    <property type="entry name" value="Leucine-rich Repeat Variant"/>
    <property type="match status" value="1"/>
</dbReference>
<dbReference type="PANTHER" id="PTHR20938">
    <property type="entry name" value="INTEGRATOR COMPLEX SUBUNIT 4"/>
    <property type="match status" value="1"/>
</dbReference>
<evidence type="ECO:0000256" key="1">
    <source>
        <dbReference type="ARBA" id="ARBA00004123"/>
    </source>
</evidence>
<protein>
    <submittedName>
        <fullName evidence="7">Integrator complex subunit-like protein</fullName>
    </submittedName>
</protein>
<feature type="domain" description="INTS4 8 helical bundle" evidence="5">
    <location>
        <begin position="657"/>
        <end position="854"/>
    </location>
</feature>
<gene>
    <name evidence="7" type="ORF">B4U80_09031</name>
</gene>
<comment type="subcellular location">
    <subcellularLocation>
        <location evidence="1">Nucleus</location>
    </subcellularLocation>
</comment>
<reference evidence="7 8" key="1">
    <citation type="journal article" date="2018" name="Gigascience">
        <title>Genomes of trombidid mites reveal novel predicted allergens and laterally-transferred genes associated with secondary metabolism.</title>
        <authorList>
            <person name="Dong X."/>
            <person name="Chaisiri K."/>
            <person name="Xia D."/>
            <person name="Armstrong S.D."/>
            <person name="Fang Y."/>
            <person name="Donnelly M.J."/>
            <person name="Kadowaki T."/>
            <person name="McGarry J.W."/>
            <person name="Darby A.C."/>
            <person name="Makepeace B.L."/>
        </authorList>
    </citation>
    <scope>NUCLEOTIDE SEQUENCE [LARGE SCALE GENOMIC DNA]</scope>
    <source>
        <strain evidence="7">UoL-UT</strain>
    </source>
</reference>
<organism evidence="7 8">
    <name type="scientific">Leptotrombidium deliense</name>
    <dbReference type="NCBI Taxonomy" id="299467"/>
    <lineage>
        <taxon>Eukaryota</taxon>
        <taxon>Metazoa</taxon>
        <taxon>Ecdysozoa</taxon>
        <taxon>Arthropoda</taxon>
        <taxon>Chelicerata</taxon>
        <taxon>Arachnida</taxon>
        <taxon>Acari</taxon>
        <taxon>Acariformes</taxon>
        <taxon>Trombidiformes</taxon>
        <taxon>Prostigmata</taxon>
        <taxon>Anystina</taxon>
        <taxon>Parasitengona</taxon>
        <taxon>Trombiculoidea</taxon>
        <taxon>Trombiculidae</taxon>
        <taxon>Leptotrombidium</taxon>
    </lineage>
</organism>
<dbReference type="SUPFAM" id="SSF48371">
    <property type="entry name" value="ARM repeat"/>
    <property type="match status" value="2"/>
</dbReference>
<sequence>MAAVLKKRAMAEYSHSNTQVETIQPHKKLRLTKKAKKESHKEKTSEKLSVISASVAASVPSVKSLEYFISNCSNNESSVTFEIVKLFENVLKENNASANIISLCEKLISIIKDEKDEILKASLVRIFKEILCFEKIEEYLNFTFVIEELLSLIAIAEGKITIAEILDTIHRILENHPIIPACDFSQQLINATKHLLMNNNSHLVKRQSLRLLSELAPISSENTNDINMPITQMQSKCTSIIKLLRDFSHYFDPRVRNDALSTILRLHDRGLKLDFSLYSEFCVALNDDYEGCRMTAMKLLEVLSHLYSDCLVCVNQGDEQIRLVDDAFAKICSMMNDSSIAVRTEAATLLGNISEVSFSFLSQTLNKTLMSNLRKKKSAHERSRESYSAGEWSSGRKWADDAPHEELCPDTINLMDIGACGAFIHGLEDEFMEVRMATLEALCKLAIAFPQFAEQSMDFVVDMFNDEIEDIRLKAIQCLSKISQQKIVLRGDQIEIILSVLEDSSIDIREALHEMLGNCKISTKEALKSCIENLIENLKKYSEDRNSIWKCFQKLGANHAELTLPLVPELLGIHPFLDLTEPSLEDITHIAILILVFNAAEKCPDITKVFVRHTIQHYVYLRDYYSSLVPNILSLNNNVEVKLTSLDLSNNEHNSAQSFLFSVFERIGKSMASERMNLDRQTSIIELLIRDLQRLGKIEPMMSHASDFLKQYLECQMALRKILSNNNWINAFLLSSLQSSSFRSSLQQILQTTFALVHQFHGMHPLHLSLILQTRVKALALQLIAVIHGSNASALTLCDAFLEEVKTLERHLVNNQLKPDALVESMLREIGVLEHPKPGSVARALQPLFLLSSTTLSAQTLDLTELVRENTFSSLKEIKKSSCTIDEPKGRSENPLKFTAGLILTIKLDAVLYNIKDIKNVRLKIHYPDQQTHFILPRLSDFRPLNSDNEDTKNYRLYTNVYISHGVWTEAAYVDICLVLDFREKCSHLTVSQSWTLKSSASVRVKPEESLIIELCKPVKICISPKQQKKALCA</sequence>
<evidence type="ECO:0000256" key="2">
    <source>
        <dbReference type="ARBA" id="ARBA00023242"/>
    </source>
</evidence>
<dbReference type="GO" id="GO:0016180">
    <property type="term" value="P:snRNA processing"/>
    <property type="evidence" value="ECO:0007669"/>
    <property type="project" value="TreeGrafter"/>
</dbReference>
<evidence type="ECO:0000313" key="8">
    <source>
        <dbReference type="Proteomes" id="UP000288716"/>
    </source>
</evidence>
<keyword evidence="8" id="KW-1185">Reference proteome</keyword>
<dbReference type="Pfam" id="PF24493">
    <property type="entry name" value="INTS4_8HBD"/>
    <property type="match status" value="1"/>
</dbReference>
<evidence type="ECO:0000259" key="4">
    <source>
        <dbReference type="Pfam" id="PF12717"/>
    </source>
</evidence>
<dbReference type="EMBL" id="NCKV01000004">
    <property type="protein sequence ID" value="RWS31998.1"/>
    <property type="molecule type" value="Genomic_DNA"/>
</dbReference>
<dbReference type="VEuPathDB" id="VectorBase:LDEU000041"/>
<dbReference type="PANTHER" id="PTHR20938:SF0">
    <property type="entry name" value="INTEGRATOR COMPLEX SUBUNIT 4"/>
    <property type="match status" value="1"/>
</dbReference>
<feature type="domain" description="Condensin complex subunit 1 C-terminal" evidence="4">
    <location>
        <begin position="434"/>
        <end position="541"/>
    </location>
</feature>